<dbReference type="Pfam" id="PF00378">
    <property type="entry name" value="ECH_1"/>
    <property type="match status" value="1"/>
</dbReference>
<dbReference type="RefSeq" id="WP_084235836.1">
    <property type="nucleotide sequence ID" value="NZ_AOGK01000022.1"/>
</dbReference>
<proteinExistence type="inferred from homology"/>
<dbReference type="InterPro" id="IPR014748">
    <property type="entry name" value="Enoyl-CoA_hydra_C"/>
</dbReference>
<keyword evidence="4" id="KW-1185">Reference proteome</keyword>
<dbReference type="EC" id="4.2.1.17" evidence="3"/>
<dbReference type="GO" id="GO:0004300">
    <property type="term" value="F:enoyl-CoA hydratase activity"/>
    <property type="evidence" value="ECO:0007669"/>
    <property type="project" value="UniProtKB-EC"/>
</dbReference>
<reference evidence="3" key="1">
    <citation type="submission" date="2013-01" db="EMBL/GenBank/DDBJ databases">
        <title>Genome draft of Hydrogenophaga taeniospiralis 2K1.</title>
        <authorList>
            <person name="Gomila M."/>
            <person name="Lalucat J."/>
        </authorList>
    </citation>
    <scope>NUCLEOTIDE SEQUENCE</scope>
    <source>
        <strain evidence="3">CCUG 15921</strain>
    </source>
</reference>
<accession>A0A9X4NU88</accession>
<evidence type="ECO:0000256" key="2">
    <source>
        <dbReference type="RuleBase" id="RU003707"/>
    </source>
</evidence>
<keyword evidence="3" id="KW-0456">Lyase</keyword>
<dbReference type="OrthoDB" id="5291143at2"/>
<dbReference type="EMBL" id="AOGK01000022">
    <property type="protein sequence ID" value="MDG5977527.1"/>
    <property type="molecule type" value="Genomic_DNA"/>
</dbReference>
<evidence type="ECO:0000313" key="3">
    <source>
        <dbReference type="EMBL" id="MDG5977527.1"/>
    </source>
</evidence>
<dbReference type="PANTHER" id="PTHR43459">
    <property type="entry name" value="ENOYL-COA HYDRATASE"/>
    <property type="match status" value="1"/>
</dbReference>
<comment type="caution">
    <text evidence="3">The sequence shown here is derived from an EMBL/GenBank/DDBJ whole genome shotgun (WGS) entry which is preliminary data.</text>
</comment>
<dbReference type="CDD" id="cd06558">
    <property type="entry name" value="crotonase-like"/>
    <property type="match status" value="1"/>
</dbReference>
<dbReference type="InterPro" id="IPR001753">
    <property type="entry name" value="Enoyl-CoA_hydra/iso"/>
</dbReference>
<name>A0A9X4NU88_9BURK</name>
<dbReference type="Gene3D" id="3.90.226.10">
    <property type="entry name" value="2-enoyl-CoA Hydratase, Chain A, domain 1"/>
    <property type="match status" value="1"/>
</dbReference>
<dbReference type="PROSITE" id="PS00166">
    <property type="entry name" value="ENOYL_COA_HYDRATASE"/>
    <property type="match status" value="1"/>
</dbReference>
<dbReference type="InterPro" id="IPR018376">
    <property type="entry name" value="Enoyl-CoA_hyd/isom_CS"/>
</dbReference>
<dbReference type="SUPFAM" id="SSF52096">
    <property type="entry name" value="ClpP/crotonase"/>
    <property type="match status" value="1"/>
</dbReference>
<comment type="similarity">
    <text evidence="1 2">Belongs to the enoyl-CoA hydratase/isomerase family.</text>
</comment>
<dbReference type="InterPro" id="IPR029045">
    <property type="entry name" value="ClpP/crotonase-like_dom_sf"/>
</dbReference>
<dbReference type="Proteomes" id="UP001152876">
    <property type="component" value="Unassembled WGS sequence"/>
</dbReference>
<dbReference type="Gene3D" id="1.10.12.10">
    <property type="entry name" value="Lyase 2-enoyl-coa Hydratase, Chain A, domain 2"/>
    <property type="match status" value="1"/>
</dbReference>
<gene>
    <name evidence="3" type="ORF">H010_19884</name>
</gene>
<sequence length="268" mass="28395">MNAPAAGGTVLYLERGTVALITLNRPEALNSFTRQMHHDLWAALDRAEANPLVRALVLTGAGRGFCAGADLAEFDFEPGPDLVKRADPGPVIHQAFNPTARRIQSLRMPVIAAVNGVAAGAGASLAMTCDIAIAAPGASFIQAFSKIGLIPDAGGSWFLVERLGLARAMALAMTGDKLPAAQAKEWGMIWDVQDDPLAAALALAEKLAVMPTKALVSTRTLLRDAGTRTLNQQLDVERDTQSALGATHDYIEGVMAFRQKRAPQFKGE</sequence>
<evidence type="ECO:0000256" key="1">
    <source>
        <dbReference type="ARBA" id="ARBA00005254"/>
    </source>
</evidence>
<evidence type="ECO:0000313" key="4">
    <source>
        <dbReference type="Proteomes" id="UP001152876"/>
    </source>
</evidence>
<organism evidence="3 4">
    <name type="scientific">Hydrogenophaga taeniospiralis CCUG 15921</name>
    <dbReference type="NCBI Taxonomy" id="1281780"/>
    <lineage>
        <taxon>Bacteria</taxon>
        <taxon>Pseudomonadati</taxon>
        <taxon>Pseudomonadota</taxon>
        <taxon>Betaproteobacteria</taxon>
        <taxon>Burkholderiales</taxon>
        <taxon>Comamonadaceae</taxon>
        <taxon>Hydrogenophaga</taxon>
    </lineage>
</organism>
<protein>
    <submittedName>
        <fullName evidence="3">Enoyl-CoA hydratase</fullName>
        <ecNumber evidence="3">4.2.1.17</ecNumber>
    </submittedName>
</protein>
<dbReference type="PANTHER" id="PTHR43459:SF1">
    <property type="entry name" value="EG:BACN32G11.4 PROTEIN"/>
    <property type="match status" value="1"/>
</dbReference>
<dbReference type="AlphaFoldDB" id="A0A9X4NU88"/>